<proteinExistence type="predicted"/>
<gene>
    <name evidence="2" type="ORF">GCM10011514_46250</name>
</gene>
<dbReference type="Pfam" id="PF05685">
    <property type="entry name" value="Uma2"/>
    <property type="match status" value="1"/>
</dbReference>
<reference evidence="2" key="1">
    <citation type="journal article" date="2014" name="Int. J. Syst. Evol. Microbiol.">
        <title>Complete genome sequence of Corynebacterium casei LMG S-19264T (=DSM 44701T), isolated from a smear-ripened cheese.</title>
        <authorList>
            <consortium name="US DOE Joint Genome Institute (JGI-PGF)"/>
            <person name="Walter F."/>
            <person name="Albersmeier A."/>
            <person name="Kalinowski J."/>
            <person name="Ruckert C."/>
        </authorList>
    </citation>
    <scope>NUCLEOTIDE SEQUENCE</scope>
    <source>
        <strain evidence="2">CGMCC 1.15958</strain>
    </source>
</reference>
<sequence>MVRDKEIVTLPRTLEEFRVWEANDGFKYEWNDGELIKFTGMNKLQVKIYDILLDLFIDKGYKKRGTFVSEYDVQLTGIQMRRPDVAYLTKEQIEAANKGTDVIPEFVIEIISGNDNINKVEEKIGEYYKAGIKVVWLIFPENKSVHVYTSRRDVKICIENDICSAAPVLPEFEIGVDVLLG</sequence>
<dbReference type="Proteomes" id="UP000609064">
    <property type="component" value="Unassembled WGS sequence"/>
</dbReference>
<dbReference type="InterPro" id="IPR008538">
    <property type="entry name" value="Uma2"/>
</dbReference>
<dbReference type="InterPro" id="IPR011335">
    <property type="entry name" value="Restrct_endonuc-II-like"/>
</dbReference>
<evidence type="ECO:0000313" key="2">
    <source>
        <dbReference type="EMBL" id="GGD77047.1"/>
    </source>
</evidence>
<dbReference type="AlphaFoldDB" id="A0A917DX40"/>
<feature type="domain" description="Putative restriction endonuclease" evidence="1">
    <location>
        <begin position="14"/>
        <end position="175"/>
    </location>
</feature>
<name>A0A917DX40_9BACT</name>
<keyword evidence="3" id="KW-1185">Reference proteome</keyword>
<dbReference type="PANTHER" id="PTHR34107:SF4">
    <property type="entry name" value="SLL1222 PROTEIN"/>
    <property type="match status" value="1"/>
</dbReference>
<dbReference type="RefSeq" id="WP_188769919.1">
    <property type="nucleotide sequence ID" value="NZ_BMKK01000012.1"/>
</dbReference>
<reference evidence="2" key="2">
    <citation type="submission" date="2020-09" db="EMBL/GenBank/DDBJ databases">
        <authorList>
            <person name="Sun Q."/>
            <person name="Zhou Y."/>
        </authorList>
    </citation>
    <scope>NUCLEOTIDE SEQUENCE</scope>
    <source>
        <strain evidence="2">CGMCC 1.15958</strain>
    </source>
</reference>
<accession>A0A917DX40</accession>
<evidence type="ECO:0000259" key="1">
    <source>
        <dbReference type="Pfam" id="PF05685"/>
    </source>
</evidence>
<dbReference type="Gene3D" id="3.90.1570.10">
    <property type="entry name" value="tt1808, chain A"/>
    <property type="match status" value="1"/>
</dbReference>
<dbReference type="CDD" id="cd06260">
    <property type="entry name" value="DUF820-like"/>
    <property type="match status" value="1"/>
</dbReference>
<comment type="caution">
    <text evidence="2">The sequence shown here is derived from an EMBL/GenBank/DDBJ whole genome shotgun (WGS) entry which is preliminary data.</text>
</comment>
<dbReference type="EMBL" id="BMKK01000012">
    <property type="protein sequence ID" value="GGD77047.1"/>
    <property type="molecule type" value="Genomic_DNA"/>
</dbReference>
<dbReference type="InterPro" id="IPR012296">
    <property type="entry name" value="Nuclease_put_TT1808"/>
</dbReference>
<evidence type="ECO:0000313" key="3">
    <source>
        <dbReference type="Proteomes" id="UP000609064"/>
    </source>
</evidence>
<protein>
    <recommendedName>
        <fullName evidence="1">Putative restriction endonuclease domain-containing protein</fullName>
    </recommendedName>
</protein>
<dbReference type="SUPFAM" id="SSF52980">
    <property type="entry name" value="Restriction endonuclease-like"/>
    <property type="match status" value="1"/>
</dbReference>
<dbReference type="PANTHER" id="PTHR34107">
    <property type="entry name" value="SLL0198 PROTEIN-RELATED"/>
    <property type="match status" value="1"/>
</dbReference>
<organism evidence="2 3">
    <name type="scientific">Emticicia aquatilis</name>
    <dbReference type="NCBI Taxonomy" id="1537369"/>
    <lineage>
        <taxon>Bacteria</taxon>
        <taxon>Pseudomonadati</taxon>
        <taxon>Bacteroidota</taxon>
        <taxon>Cytophagia</taxon>
        <taxon>Cytophagales</taxon>
        <taxon>Leadbetterellaceae</taxon>
        <taxon>Emticicia</taxon>
    </lineage>
</organism>